<reference evidence="1" key="1">
    <citation type="submission" date="2021-02" db="EMBL/GenBank/DDBJ databases">
        <authorList>
            <person name="Nowell W R."/>
        </authorList>
    </citation>
    <scope>NUCLEOTIDE SEQUENCE</scope>
</reference>
<feature type="non-terminal residue" evidence="1">
    <location>
        <position position="1"/>
    </location>
</feature>
<evidence type="ECO:0000313" key="2">
    <source>
        <dbReference type="Proteomes" id="UP000663844"/>
    </source>
</evidence>
<protein>
    <submittedName>
        <fullName evidence="1">Uncharacterized protein</fullName>
    </submittedName>
</protein>
<evidence type="ECO:0000313" key="1">
    <source>
        <dbReference type="EMBL" id="CAF4416514.1"/>
    </source>
</evidence>
<dbReference type="Proteomes" id="UP000663844">
    <property type="component" value="Unassembled WGS sequence"/>
</dbReference>
<comment type="caution">
    <text evidence="1">The sequence shown here is derived from an EMBL/GenBank/DDBJ whole genome shotgun (WGS) entry which is preliminary data.</text>
</comment>
<gene>
    <name evidence="1" type="ORF">OXD698_LOCUS52368</name>
</gene>
<proteinExistence type="predicted"/>
<organism evidence="1 2">
    <name type="scientific">Adineta steineri</name>
    <dbReference type="NCBI Taxonomy" id="433720"/>
    <lineage>
        <taxon>Eukaryota</taxon>
        <taxon>Metazoa</taxon>
        <taxon>Spiralia</taxon>
        <taxon>Gnathifera</taxon>
        <taxon>Rotifera</taxon>
        <taxon>Eurotatoria</taxon>
        <taxon>Bdelloidea</taxon>
        <taxon>Adinetida</taxon>
        <taxon>Adinetidae</taxon>
        <taxon>Adineta</taxon>
    </lineage>
</organism>
<dbReference type="AlphaFoldDB" id="A0A820Q7Y0"/>
<name>A0A820Q7Y0_9BILA</name>
<dbReference type="EMBL" id="CAJOAZ010028310">
    <property type="protein sequence ID" value="CAF4416514.1"/>
    <property type="molecule type" value="Genomic_DNA"/>
</dbReference>
<accession>A0A820Q7Y0</accession>
<sequence>SGVITPQYIYIAYANTNHTLMAIHDISSGSLLFNTSFPTYLSYRPAVSYWNDTIVILDNYVVSEYALNGTYKGNWPYFSGYIYGVRHYIHHDYAGRRYTCNGAGTNIGIYTFLLNGTQLAHGPATCWRAFQVYITKDQAMLINIQNGGPGTMNVINFN</sequence>